<dbReference type="GO" id="GO:0006886">
    <property type="term" value="P:intracellular protein transport"/>
    <property type="evidence" value="ECO:0007669"/>
    <property type="project" value="InterPro"/>
</dbReference>
<dbReference type="Gene3D" id="1.10.357.30">
    <property type="entry name" value="Exocyst complex subunit Sec15 C-terminal domain, N-terminal subdomain"/>
    <property type="match status" value="1"/>
</dbReference>
<dbReference type="Gene3D" id="1.20.58.670">
    <property type="entry name" value="Dsl1p vesicle tethering complex, Tip20p subunit, domain D"/>
    <property type="match status" value="1"/>
</dbReference>
<dbReference type="InterPro" id="IPR042045">
    <property type="entry name" value="EXOC6/Sec15_C_dom1"/>
</dbReference>
<dbReference type="GO" id="GO:0090522">
    <property type="term" value="P:vesicle tethering involved in exocytosis"/>
    <property type="evidence" value="ECO:0007669"/>
    <property type="project" value="InterPro"/>
</dbReference>
<evidence type="ECO:0000256" key="4">
    <source>
        <dbReference type="ARBA" id="ARBA00023054"/>
    </source>
</evidence>
<dbReference type="GO" id="GO:0016020">
    <property type="term" value="C:membrane"/>
    <property type="evidence" value="ECO:0007669"/>
    <property type="project" value="TreeGrafter"/>
</dbReference>
<evidence type="ECO:0000259" key="6">
    <source>
        <dbReference type="Pfam" id="PF04091"/>
    </source>
</evidence>
<dbReference type="PANTHER" id="PTHR12702">
    <property type="entry name" value="SEC15"/>
    <property type="match status" value="1"/>
</dbReference>
<dbReference type="Pfam" id="PF04091">
    <property type="entry name" value="Sec15_C"/>
    <property type="match status" value="1"/>
</dbReference>
<feature type="region of interest" description="Disordered" evidence="5">
    <location>
        <begin position="1"/>
        <end position="20"/>
    </location>
</feature>
<evidence type="ECO:0000313" key="7">
    <source>
        <dbReference type="EnsemblMetazoa" id="BGLB028514-PB"/>
    </source>
</evidence>
<dbReference type="InterPro" id="IPR042044">
    <property type="entry name" value="EXOC6PINT-1/Sec15/Tip20_C_dom2"/>
</dbReference>
<dbReference type="PANTHER" id="PTHR12702:SF0">
    <property type="entry name" value="EXOCYST COMPLEX COMPONENT 6"/>
    <property type="match status" value="1"/>
</dbReference>
<feature type="domain" description="Exocyst complex subunit EXOC6/Sec15 C-terminal" evidence="6">
    <location>
        <begin position="81"/>
        <end position="322"/>
    </location>
</feature>
<evidence type="ECO:0000256" key="2">
    <source>
        <dbReference type="ARBA" id="ARBA00022448"/>
    </source>
</evidence>
<name>A0A2C9L9J8_BIOGL</name>
<dbReference type="AlphaFoldDB" id="A0A2C9L9J8"/>
<sequence length="333" mass="38294">MESFQEKKTNNNQVAENNNLEEMEIEEVTTGSDSPQFTFTLSSHLPHNKSCKLASLMLEVKKLIVLFCHTLKGYGFSVGRLLELLLEMRDRYSVILSDQWIDVFTDIFTEDNYTPILCDKPEDYVIICSQFPYTDKELDKSEYPRQFPFSQFVPSIYVQVKEYINACLKFSADLHLSHTEIDDMIRKSANQLLTKTLGACLSKLIKKPSLSLLQLIQISINMNYLEMSCEYLEEYISSLTGAEKDSVHIARLHGSSMFKDARSEAEQQIYQQLNLKIDEFLDLASYDWTISDSKGQASSYLMDLVVFLKSIFMSFTNLPVSSLYNLRLPLVTL</sequence>
<comment type="similarity">
    <text evidence="1">Belongs to the SEC15 family.</text>
</comment>
<keyword evidence="3" id="KW-0268">Exocytosis</keyword>
<dbReference type="EnsemblMetazoa" id="BGLB028514-RB">
    <property type="protein sequence ID" value="BGLB028514-PB"/>
    <property type="gene ID" value="BGLB028514"/>
</dbReference>
<dbReference type="VEuPathDB" id="VectorBase:BGLB028514"/>
<dbReference type="KEGG" id="bgt:106061301"/>
<evidence type="ECO:0000313" key="8">
    <source>
        <dbReference type="Proteomes" id="UP000076420"/>
    </source>
</evidence>
<reference evidence="7" key="1">
    <citation type="submission" date="2020-05" db="UniProtKB">
        <authorList>
            <consortium name="EnsemblMetazoa"/>
        </authorList>
    </citation>
    <scope>IDENTIFICATION</scope>
    <source>
        <strain evidence="7">BB02</strain>
    </source>
</reference>
<evidence type="ECO:0000256" key="5">
    <source>
        <dbReference type="SAM" id="MobiDB-lite"/>
    </source>
</evidence>
<dbReference type="VEuPathDB" id="VectorBase:BGLAX_036523"/>
<dbReference type="Proteomes" id="UP000076420">
    <property type="component" value="Unassembled WGS sequence"/>
</dbReference>
<dbReference type="STRING" id="6526.A0A2C9L9J8"/>
<evidence type="ECO:0000256" key="1">
    <source>
        <dbReference type="ARBA" id="ARBA00007944"/>
    </source>
</evidence>
<keyword evidence="4" id="KW-0175">Coiled coil</keyword>
<keyword evidence="2" id="KW-0813">Transport</keyword>
<gene>
    <name evidence="7" type="primary">106061301</name>
</gene>
<evidence type="ECO:0000256" key="3">
    <source>
        <dbReference type="ARBA" id="ARBA00022483"/>
    </source>
</evidence>
<organism evidence="7 8">
    <name type="scientific">Biomphalaria glabrata</name>
    <name type="common">Bloodfluke planorb</name>
    <name type="synonym">Freshwater snail</name>
    <dbReference type="NCBI Taxonomy" id="6526"/>
    <lineage>
        <taxon>Eukaryota</taxon>
        <taxon>Metazoa</taxon>
        <taxon>Spiralia</taxon>
        <taxon>Lophotrochozoa</taxon>
        <taxon>Mollusca</taxon>
        <taxon>Gastropoda</taxon>
        <taxon>Heterobranchia</taxon>
        <taxon>Euthyneura</taxon>
        <taxon>Panpulmonata</taxon>
        <taxon>Hygrophila</taxon>
        <taxon>Lymnaeoidea</taxon>
        <taxon>Planorbidae</taxon>
        <taxon>Biomphalaria</taxon>
    </lineage>
</organism>
<proteinExistence type="inferred from homology"/>
<dbReference type="GO" id="GO:0000145">
    <property type="term" value="C:exocyst"/>
    <property type="evidence" value="ECO:0007669"/>
    <property type="project" value="TreeGrafter"/>
</dbReference>
<dbReference type="GO" id="GO:0006893">
    <property type="term" value="P:Golgi to plasma membrane transport"/>
    <property type="evidence" value="ECO:0007669"/>
    <property type="project" value="TreeGrafter"/>
</dbReference>
<dbReference type="InterPro" id="IPR046361">
    <property type="entry name" value="EXOC6/Sec15_C"/>
</dbReference>
<protein>
    <recommendedName>
        <fullName evidence="6">Exocyst complex subunit EXOC6/Sec15 C-terminal domain-containing protein</fullName>
    </recommendedName>
</protein>
<accession>A0A2C9L9J8</accession>
<dbReference type="InterPro" id="IPR007225">
    <property type="entry name" value="EXOC6/Sec15"/>
</dbReference>